<evidence type="ECO:0000259" key="5">
    <source>
        <dbReference type="Pfam" id="PF00097"/>
    </source>
</evidence>
<dbReference type="InterPro" id="IPR018957">
    <property type="entry name" value="Znf_C3HC4_RING-type"/>
</dbReference>
<protein>
    <recommendedName>
        <fullName evidence="5">Zinc finger C3HC4 RING-type domain-containing protein</fullName>
    </recommendedName>
</protein>
<dbReference type="PANTHER" id="PTHR22894">
    <property type="entry name" value="RING-TYPE DOMAIN-CONTAINING PROTEIN"/>
    <property type="match status" value="1"/>
</dbReference>
<evidence type="ECO:0000256" key="4">
    <source>
        <dbReference type="SAM" id="MobiDB-lite"/>
    </source>
</evidence>
<feature type="region of interest" description="Disordered" evidence="4">
    <location>
        <begin position="21"/>
        <end position="50"/>
    </location>
</feature>
<comment type="caution">
    <text evidence="6">The sequence shown here is derived from an EMBL/GenBank/DDBJ whole genome shotgun (WGS) entry which is preliminary data.</text>
</comment>
<dbReference type="InterPro" id="IPR013083">
    <property type="entry name" value="Znf_RING/FYVE/PHD"/>
</dbReference>
<keyword evidence="2" id="KW-0863">Zinc-finger</keyword>
<dbReference type="Pfam" id="PF00097">
    <property type="entry name" value="zf-C3HC4"/>
    <property type="match status" value="1"/>
</dbReference>
<dbReference type="GO" id="GO:0061630">
    <property type="term" value="F:ubiquitin protein ligase activity"/>
    <property type="evidence" value="ECO:0007669"/>
    <property type="project" value="InterPro"/>
</dbReference>
<dbReference type="Proteomes" id="UP001321473">
    <property type="component" value="Unassembled WGS sequence"/>
</dbReference>
<proteinExistence type="predicted"/>
<evidence type="ECO:0000256" key="2">
    <source>
        <dbReference type="ARBA" id="ARBA00022771"/>
    </source>
</evidence>
<keyword evidence="7" id="KW-1185">Reference proteome</keyword>
<name>A0AAQ4DGT9_AMBAM</name>
<dbReference type="Gene3D" id="3.30.40.10">
    <property type="entry name" value="Zinc/RING finger domain, C3HC4 (zinc finger)"/>
    <property type="match status" value="1"/>
</dbReference>
<keyword evidence="1" id="KW-0479">Metal-binding</keyword>
<evidence type="ECO:0000313" key="7">
    <source>
        <dbReference type="Proteomes" id="UP001321473"/>
    </source>
</evidence>
<dbReference type="SUPFAM" id="SSF57850">
    <property type="entry name" value="RING/U-box"/>
    <property type="match status" value="1"/>
</dbReference>
<dbReference type="InterPro" id="IPR038896">
    <property type="entry name" value="RNF170"/>
</dbReference>
<reference evidence="6 7" key="1">
    <citation type="journal article" date="2023" name="Arcadia Sci">
        <title>De novo assembly of a long-read Amblyomma americanum tick genome.</title>
        <authorList>
            <person name="Chou S."/>
            <person name="Poskanzer K.E."/>
            <person name="Rollins M."/>
            <person name="Thuy-Boun P.S."/>
        </authorList>
    </citation>
    <scope>NUCLEOTIDE SEQUENCE [LARGE SCALE GENOMIC DNA]</scope>
    <source>
        <strain evidence="6">F_SG_1</strain>
        <tissue evidence="6">Salivary glands</tissue>
    </source>
</reference>
<dbReference type="AlphaFoldDB" id="A0AAQ4DGT9"/>
<organism evidence="6 7">
    <name type="scientific">Amblyomma americanum</name>
    <name type="common">Lone star tick</name>
    <dbReference type="NCBI Taxonomy" id="6943"/>
    <lineage>
        <taxon>Eukaryota</taxon>
        <taxon>Metazoa</taxon>
        <taxon>Ecdysozoa</taxon>
        <taxon>Arthropoda</taxon>
        <taxon>Chelicerata</taxon>
        <taxon>Arachnida</taxon>
        <taxon>Acari</taxon>
        <taxon>Parasitiformes</taxon>
        <taxon>Ixodida</taxon>
        <taxon>Ixodoidea</taxon>
        <taxon>Ixodidae</taxon>
        <taxon>Amblyomminae</taxon>
        <taxon>Amblyomma</taxon>
    </lineage>
</organism>
<evidence type="ECO:0000313" key="6">
    <source>
        <dbReference type="EMBL" id="KAK8761679.1"/>
    </source>
</evidence>
<accession>A0AAQ4DGT9</accession>
<dbReference type="EMBL" id="JARKHS020030864">
    <property type="protein sequence ID" value="KAK8761679.1"/>
    <property type="molecule type" value="Genomic_DNA"/>
</dbReference>
<evidence type="ECO:0000256" key="1">
    <source>
        <dbReference type="ARBA" id="ARBA00022723"/>
    </source>
</evidence>
<gene>
    <name evidence="6" type="ORF">V5799_027055</name>
</gene>
<feature type="domain" description="Zinc finger C3HC4 RING-type" evidence="5">
    <location>
        <begin position="66"/>
        <end position="89"/>
    </location>
</feature>
<evidence type="ECO:0000256" key="3">
    <source>
        <dbReference type="ARBA" id="ARBA00022833"/>
    </source>
</evidence>
<dbReference type="GO" id="GO:0008270">
    <property type="term" value="F:zinc ion binding"/>
    <property type="evidence" value="ECO:0007669"/>
    <property type="project" value="UniProtKB-KW"/>
</dbReference>
<dbReference type="PANTHER" id="PTHR22894:SF5">
    <property type="entry name" value="RING-TYPE DOMAIN-CONTAINING PROTEIN"/>
    <property type="match status" value="1"/>
</dbReference>
<keyword evidence="3" id="KW-0862">Zinc</keyword>
<sequence length="107" mass="11743">MMELEKKKTVLAQWQQLRQLSSPSPAELRRRELTSERLNNGAAASPGGSMAVSAPRHLHYGSDAQCPICLAEPRYPVETNCGHLFCGGCAVVPRWLALFAHQALLIC</sequence>